<feature type="domain" description="DUF1980" evidence="3">
    <location>
        <begin position="180"/>
        <end position="317"/>
    </location>
</feature>
<evidence type="ECO:0000313" key="4">
    <source>
        <dbReference type="EMBL" id="OIJ10747.1"/>
    </source>
</evidence>
<dbReference type="RefSeq" id="WP_071310928.1">
    <property type="nucleotide sequence ID" value="NZ_MLQR01000049.1"/>
</dbReference>
<organism evidence="4 5">
    <name type="scientific">Anaerobacillus alkalilacustris</name>
    <dbReference type="NCBI Taxonomy" id="393763"/>
    <lineage>
        <taxon>Bacteria</taxon>
        <taxon>Bacillati</taxon>
        <taxon>Bacillota</taxon>
        <taxon>Bacilli</taxon>
        <taxon>Bacillales</taxon>
        <taxon>Bacillaceae</taxon>
        <taxon>Anaerobacillus</taxon>
    </lineage>
</organism>
<feature type="domain" description="DUF1980" evidence="2">
    <location>
        <begin position="13"/>
        <end position="123"/>
    </location>
</feature>
<dbReference type="EMBL" id="MLQR01000049">
    <property type="protein sequence ID" value="OIJ10747.1"/>
    <property type="molecule type" value="Genomic_DNA"/>
</dbReference>
<protein>
    <submittedName>
        <fullName evidence="4">TIGR03943 family protein</fullName>
    </submittedName>
</protein>
<dbReference type="Proteomes" id="UP000179524">
    <property type="component" value="Unassembled WGS sequence"/>
</dbReference>
<keyword evidence="1" id="KW-1133">Transmembrane helix</keyword>
<evidence type="ECO:0000256" key="1">
    <source>
        <dbReference type="SAM" id="Phobius"/>
    </source>
</evidence>
<evidence type="ECO:0000259" key="2">
    <source>
        <dbReference type="Pfam" id="PF09323"/>
    </source>
</evidence>
<feature type="transmembrane region" description="Helical" evidence="1">
    <location>
        <begin position="89"/>
        <end position="108"/>
    </location>
</feature>
<comment type="caution">
    <text evidence="4">The sequence shown here is derived from an EMBL/GenBank/DDBJ whole genome shotgun (WGS) entry which is preliminary data.</text>
</comment>
<gene>
    <name evidence="4" type="ORF">BKP37_17580</name>
</gene>
<dbReference type="InterPro" id="IPR052955">
    <property type="entry name" value="UPF0703_membrane_permease"/>
</dbReference>
<sequence length="320" mass="36796">MNDKGDLGFHAYIRGIILFGFALLILGYIITDNMKYYIAPKMMPFIYFSLVVFFLLGIIQIFRSTNRGKSEEEIDCDCGLDHQISGPRWVRLLVYSIFILPLLMGFTIPDQALNSSVAANRGIIYGSGINLANPTTNIEDGQSSTPRTDQFLNDPEGYLASIEGYETIDEIEHYQIEDFYDEEWFNEYYDNILTDLHGETVIKVTDKNYLDVMTLLDLHLESFVGKELEIMGFVFREQDFEDNQLVVARFSMTCCTADAGVYGTLVETEEAYLYPNDTWVRVRGTINKTKYHGYELPVIMLREITIIDEPDSPYVYPSFR</sequence>
<keyword evidence="1" id="KW-0812">Transmembrane</keyword>
<evidence type="ECO:0000259" key="3">
    <source>
        <dbReference type="Pfam" id="PF21537"/>
    </source>
</evidence>
<dbReference type="NCBIfam" id="TIGR03943">
    <property type="entry name" value="TIGR03943 family putative permease subunit"/>
    <property type="match status" value="1"/>
</dbReference>
<keyword evidence="5" id="KW-1185">Reference proteome</keyword>
<dbReference type="AlphaFoldDB" id="A0A1S2LGB6"/>
<evidence type="ECO:0000313" key="5">
    <source>
        <dbReference type="Proteomes" id="UP000179524"/>
    </source>
</evidence>
<dbReference type="PANTHER" id="PTHR40047">
    <property type="entry name" value="UPF0703 PROTEIN YCGQ"/>
    <property type="match status" value="1"/>
</dbReference>
<dbReference type="Pfam" id="PF21537">
    <property type="entry name" value="DUF1980_C"/>
    <property type="match status" value="1"/>
</dbReference>
<dbReference type="InterPro" id="IPR015402">
    <property type="entry name" value="DUF1980"/>
</dbReference>
<dbReference type="InterPro" id="IPR048493">
    <property type="entry name" value="DUF1980_N"/>
</dbReference>
<feature type="transmembrane region" description="Helical" evidence="1">
    <location>
        <begin position="12"/>
        <end position="30"/>
    </location>
</feature>
<dbReference type="Pfam" id="PF09323">
    <property type="entry name" value="DUF1980"/>
    <property type="match status" value="1"/>
</dbReference>
<reference evidence="4 5" key="1">
    <citation type="submission" date="2016-10" db="EMBL/GenBank/DDBJ databases">
        <title>Draft genome sequences of four alkaliphilic bacteria belonging to the Anaerobacillus genus.</title>
        <authorList>
            <person name="Bassil N.M."/>
            <person name="Lloyd J.R."/>
        </authorList>
    </citation>
    <scope>NUCLEOTIDE SEQUENCE [LARGE SCALE GENOMIC DNA]</scope>
    <source>
        <strain evidence="4 5">DSM 18345</strain>
    </source>
</reference>
<dbReference type="OrthoDB" id="9770408at2"/>
<dbReference type="PANTHER" id="PTHR40047:SF1">
    <property type="entry name" value="UPF0703 PROTEIN YCGQ"/>
    <property type="match status" value="1"/>
</dbReference>
<name>A0A1S2LGB6_9BACI</name>
<feature type="transmembrane region" description="Helical" evidence="1">
    <location>
        <begin position="42"/>
        <end position="62"/>
    </location>
</feature>
<accession>A0A1S2LGB6</accession>
<proteinExistence type="predicted"/>
<dbReference type="InterPro" id="IPR048447">
    <property type="entry name" value="DUF1980_C"/>
</dbReference>
<keyword evidence="1" id="KW-0472">Membrane</keyword>